<dbReference type="Pfam" id="PF03724">
    <property type="entry name" value="META"/>
    <property type="match status" value="1"/>
</dbReference>
<dbReference type="EMBL" id="WJIF01000003">
    <property type="protein sequence ID" value="MRG59769.1"/>
    <property type="molecule type" value="Genomic_DNA"/>
</dbReference>
<name>A0A6I2F596_9MICO</name>
<feature type="chain" id="PRO_5026354417" evidence="2">
    <location>
        <begin position="28"/>
        <end position="156"/>
    </location>
</feature>
<keyword evidence="2" id="KW-0732">Signal</keyword>
<proteinExistence type="predicted"/>
<dbReference type="PANTHER" id="PTHR35535:SF1">
    <property type="entry name" value="HEAT SHOCK PROTEIN HSLJ"/>
    <property type="match status" value="1"/>
</dbReference>
<evidence type="ECO:0000313" key="4">
    <source>
        <dbReference type="EMBL" id="MRG59769.1"/>
    </source>
</evidence>
<dbReference type="PROSITE" id="PS51257">
    <property type="entry name" value="PROKAR_LIPOPROTEIN"/>
    <property type="match status" value="1"/>
</dbReference>
<comment type="caution">
    <text evidence="4">The sequence shown here is derived from an EMBL/GenBank/DDBJ whole genome shotgun (WGS) entry which is preliminary data.</text>
</comment>
<dbReference type="InterPro" id="IPR005184">
    <property type="entry name" value="DUF306_Meta_HslJ"/>
</dbReference>
<feature type="region of interest" description="Disordered" evidence="1">
    <location>
        <begin position="26"/>
        <end position="83"/>
    </location>
</feature>
<feature type="signal peptide" evidence="2">
    <location>
        <begin position="1"/>
        <end position="27"/>
    </location>
</feature>
<dbReference type="InterPro" id="IPR053147">
    <property type="entry name" value="Hsp_HslJ-like"/>
</dbReference>
<gene>
    <name evidence="4" type="ORF">GE115_07795</name>
</gene>
<dbReference type="Gene3D" id="2.40.128.270">
    <property type="match status" value="1"/>
</dbReference>
<dbReference type="PANTHER" id="PTHR35535">
    <property type="entry name" value="HEAT SHOCK PROTEIN HSLJ"/>
    <property type="match status" value="1"/>
</dbReference>
<dbReference type="InterPro" id="IPR038670">
    <property type="entry name" value="HslJ-like_sf"/>
</dbReference>
<dbReference type="RefSeq" id="WP_153684199.1">
    <property type="nucleotide sequence ID" value="NZ_WJIF01000003.1"/>
</dbReference>
<evidence type="ECO:0000256" key="1">
    <source>
        <dbReference type="SAM" id="MobiDB-lite"/>
    </source>
</evidence>
<dbReference type="Proteomes" id="UP000431080">
    <property type="component" value="Unassembled WGS sequence"/>
</dbReference>
<evidence type="ECO:0000256" key="2">
    <source>
        <dbReference type="SAM" id="SignalP"/>
    </source>
</evidence>
<reference evidence="4 5" key="1">
    <citation type="submission" date="2019-10" db="EMBL/GenBank/DDBJ databases">
        <authorList>
            <person name="Nie G."/>
            <person name="Ming H."/>
            <person name="Yi B."/>
        </authorList>
    </citation>
    <scope>NUCLEOTIDE SEQUENCE [LARGE SCALE GENOMIC DNA]</scope>
    <source>
        <strain evidence="4 5">CFH 90414</strain>
    </source>
</reference>
<sequence>MRGIQTIVGGAVATAAALLVLAGCASGSPTGSSSESSSPPDTSSSFPAAPTGDPITEADAVGTWGEADDPSQPSLTLTADGMLSGTDGCNRLTGRWELDDEGIEFDDLASTRMACTEVDTWLSGAESATISGDTMTVYADDRVEIGTLERTGDAPE</sequence>
<organism evidence="4 5">
    <name type="scientific">Agromyces agglutinans</name>
    <dbReference type="NCBI Taxonomy" id="2662258"/>
    <lineage>
        <taxon>Bacteria</taxon>
        <taxon>Bacillati</taxon>
        <taxon>Actinomycetota</taxon>
        <taxon>Actinomycetes</taxon>
        <taxon>Micrococcales</taxon>
        <taxon>Microbacteriaceae</taxon>
        <taxon>Agromyces</taxon>
    </lineage>
</organism>
<dbReference type="AlphaFoldDB" id="A0A6I2F596"/>
<evidence type="ECO:0000259" key="3">
    <source>
        <dbReference type="Pfam" id="PF03724"/>
    </source>
</evidence>
<feature type="compositionally biased region" description="Low complexity" evidence="1">
    <location>
        <begin position="26"/>
        <end position="51"/>
    </location>
</feature>
<keyword evidence="5" id="KW-1185">Reference proteome</keyword>
<accession>A0A6I2F596</accession>
<feature type="domain" description="DUF306" evidence="3">
    <location>
        <begin position="67"/>
        <end position="142"/>
    </location>
</feature>
<evidence type="ECO:0000313" key="5">
    <source>
        <dbReference type="Proteomes" id="UP000431080"/>
    </source>
</evidence>
<protein>
    <submittedName>
        <fullName evidence="4">META domain-containing protein</fullName>
    </submittedName>
</protein>